<reference evidence="1 2" key="1">
    <citation type="submission" date="2015-01" db="EMBL/GenBank/DDBJ databases">
        <title>Evolution of Trichinella species and genotypes.</title>
        <authorList>
            <person name="Korhonen P.K."/>
            <person name="Edoardo P."/>
            <person name="Giuseppe L.R."/>
            <person name="Gasser R.B."/>
        </authorList>
    </citation>
    <scope>NUCLEOTIDE SEQUENCE [LARGE SCALE GENOMIC DNA]</scope>
    <source>
        <strain evidence="1">ISS1029</strain>
    </source>
</reference>
<sequence length="38" mass="4217">MEGRKKGGGFGGESYRQVGKIERFLVTANATWEIKICV</sequence>
<name>A0A0V1GQS5_9BILA</name>
<proteinExistence type="predicted"/>
<evidence type="ECO:0000313" key="1">
    <source>
        <dbReference type="EMBL" id="KRZ00450.1"/>
    </source>
</evidence>
<keyword evidence="2" id="KW-1185">Reference proteome</keyword>
<dbReference type="EMBL" id="JYDP01000479">
    <property type="protein sequence ID" value="KRZ00450.1"/>
    <property type="molecule type" value="Genomic_DNA"/>
</dbReference>
<comment type="caution">
    <text evidence="1">The sequence shown here is derived from an EMBL/GenBank/DDBJ whole genome shotgun (WGS) entry which is preliminary data.</text>
</comment>
<organism evidence="1 2">
    <name type="scientific">Trichinella zimbabwensis</name>
    <dbReference type="NCBI Taxonomy" id="268475"/>
    <lineage>
        <taxon>Eukaryota</taxon>
        <taxon>Metazoa</taxon>
        <taxon>Ecdysozoa</taxon>
        <taxon>Nematoda</taxon>
        <taxon>Enoplea</taxon>
        <taxon>Dorylaimia</taxon>
        <taxon>Trichinellida</taxon>
        <taxon>Trichinellidae</taxon>
        <taxon>Trichinella</taxon>
    </lineage>
</organism>
<protein>
    <submittedName>
        <fullName evidence="1">Uncharacterized protein</fullName>
    </submittedName>
</protein>
<dbReference type="Proteomes" id="UP000055024">
    <property type="component" value="Unassembled WGS sequence"/>
</dbReference>
<gene>
    <name evidence="1" type="ORF">T11_14212</name>
</gene>
<evidence type="ECO:0000313" key="2">
    <source>
        <dbReference type="Proteomes" id="UP000055024"/>
    </source>
</evidence>
<dbReference type="AlphaFoldDB" id="A0A0V1GQS5"/>
<accession>A0A0V1GQS5</accession>